<evidence type="ECO:0000313" key="1">
    <source>
        <dbReference type="EMBL" id="MCI02545.1"/>
    </source>
</evidence>
<name>A0A392NVN8_9FABA</name>
<reference evidence="1 2" key="1">
    <citation type="journal article" date="2018" name="Front. Plant Sci.">
        <title>Red Clover (Trifolium pratense) and Zigzag Clover (T. medium) - A Picture of Genomic Similarities and Differences.</title>
        <authorList>
            <person name="Dluhosova J."/>
            <person name="Istvanek J."/>
            <person name="Nedelnik J."/>
            <person name="Repkova J."/>
        </authorList>
    </citation>
    <scope>NUCLEOTIDE SEQUENCE [LARGE SCALE GENOMIC DNA]</scope>
    <source>
        <strain evidence="2">cv. 10/8</strain>
        <tissue evidence="1">Leaf</tissue>
    </source>
</reference>
<proteinExistence type="predicted"/>
<dbReference type="Proteomes" id="UP000265520">
    <property type="component" value="Unassembled WGS sequence"/>
</dbReference>
<dbReference type="AlphaFoldDB" id="A0A392NVN8"/>
<comment type="caution">
    <text evidence="1">The sequence shown here is derived from an EMBL/GenBank/DDBJ whole genome shotgun (WGS) entry which is preliminary data.</text>
</comment>
<sequence>MYSTAGVMPISAWQCKCLEHLSILRISVGTLSPLSNPAVLLWSESENSINYVRSYNDLLVACISGSLPELDLQLMTGI</sequence>
<feature type="non-terminal residue" evidence="1">
    <location>
        <position position="78"/>
    </location>
</feature>
<keyword evidence="2" id="KW-1185">Reference proteome</keyword>
<organism evidence="1 2">
    <name type="scientific">Trifolium medium</name>
    <dbReference type="NCBI Taxonomy" id="97028"/>
    <lineage>
        <taxon>Eukaryota</taxon>
        <taxon>Viridiplantae</taxon>
        <taxon>Streptophyta</taxon>
        <taxon>Embryophyta</taxon>
        <taxon>Tracheophyta</taxon>
        <taxon>Spermatophyta</taxon>
        <taxon>Magnoliopsida</taxon>
        <taxon>eudicotyledons</taxon>
        <taxon>Gunneridae</taxon>
        <taxon>Pentapetalae</taxon>
        <taxon>rosids</taxon>
        <taxon>fabids</taxon>
        <taxon>Fabales</taxon>
        <taxon>Fabaceae</taxon>
        <taxon>Papilionoideae</taxon>
        <taxon>50 kb inversion clade</taxon>
        <taxon>NPAAA clade</taxon>
        <taxon>Hologalegina</taxon>
        <taxon>IRL clade</taxon>
        <taxon>Trifolieae</taxon>
        <taxon>Trifolium</taxon>
    </lineage>
</organism>
<evidence type="ECO:0000313" key="2">
    <source>
        <dbReference type="Proteomes" id="UP000265520"/>
    </source>
</evidence>
<accession>A0A392NVN8</accession>
<dbReference type="EMBL" id="LXQA010049455">
    <property type="protein sequence ID" value="MCI02545.1"/>
    <property type="molecule type" value="Genomic_DNA"/>
</dbReference>
<protein>
    <submittedName>
        <fullName evidence="1">Uncharacterized protein</fullName>
    </submittedName>
</protein>